<feature type="chain" id="PRO_5046117986" evidence="3">
    <location>
        <begin position="21"/>
        <end position="973"/>
    </location>
</feature>
<dbReference type="RefSeq" id="WP_311426322.1">
    <property type="nucleotide sequence ID" value="NZ_JAVRIA010000001.1"/>
</dbReference>
<keyword evidence="1 3" id="KW-0732">Signal</keyword>
<dbReference type="Proteomes" id="UP001259492">
    <property type="component" value="Unassembled WGS sequence"/>
</dbReference>
<dbReference type="EMBL" id="JAVRIA010000001">
    <property type="protein sequence ID" value="MDT0557559.1"/>
    <property type="molecule type" value="Genomic_DNA"/>
</dbReference>
<protein>
    <submittedName>
        <fullName evidence="6">T9SS type A sorting domain-containing protein</fullName>
    </submittedName>
</protein>
<dbReference type="InterPro" id="IPR026444">
    <property type="entry name" value="Secre_tail"/>
</dbReference>
<feature type="region of interest" description="Disordered" evidence="2">
    <location>
        <begin position="729"/>
        <end position="751"/>
    </location>
</feature>
<keyword evidence="7" id="KW-1185">Reference proteome</keyword>
<proteinExistence type="predicted"/>
<dbReference type="Pfam" id="PF24595">
    <property type="entry name" value="DUF7619"/>
    <property type="match status" value="1"/>
</dbReference>
<feature type="domain" description="DUF7619" evidence="5">
    <location>
        <begin position="749"/>
        <end position="882"/>
    </location>
</feature>
<comment type="caution">
    <text evidence="6">The sequence shown here is derived from an EMBL/GenBank/DDBJ whole genome shotgun (WGS) entry which is preliminary data.</text>
</comment>
<dbReference type="NCBIfam" id="TIGR04183">
    <property type="entry name" value="Por_Secre_tail"/>
    <property type="match status" value="1"/>
</dbReference>
<evidence type="ECO:0000259" key="5">
    <source>
        <dbReference type="Pfam" id="PF24595"/>
    </source>
</evidence>
<feature type="signal peptide" evidence="3">
    <location>
        <begin position="1"/>
        <end position="20"/>
    </location>
</feature>
<evidence type="ECO:0000313" key="7">
    <source>
        <dbReference type="Proteomes" id="UP001259492"/>
    </source>
</evidence>
<evidence type="ECO:0000259" key="4">
    <source>
        <dbReference type="Pfam" id="PF18962"/>
    </source>
</evidence>
<evidence type="ECO:0000256" key="2">
    <source>
        <dbReference type="SAM" id="MobiDB-lite"/>
    </source>
</evidence>
<evidence type="ECO:0000313" key="6">
    <source>
        <dbReference type="EMBL" id="MDT0557559.1"/>
    </source>
</evidence>
<gene>
    <name evidence="6" type="ORF">RM697_02790</name>
</gene>
<feature type="domain" description="Secretion system C-terminal sorting" evidence="4">
    <location>
        <begin position="903"/>
        <end position="971"/>
    </location>
</feature>
<evidence type="ECO:0000256" key="3">
    <source>
        <dbReference type="SAM" id="SignalP"/>
    </source>
</evidence>
<reference evidence="6 7" key="1">
    <citation type="submission" date="2023-09" db="EMBL/GenBank/DDBJ databases">
        <authorList>
            <person name="Rey-Velasco X."/>
        </authorList>
    </citation>
    <scope>NUCLEOTIDE SEQUENCE [LARGE SCALE GENOMIC DNA]</scope>
    <source>
        <strain evidence="6 7">W332</strain>
    </source>
</reference>
<evidence type="ECO:0000256" key="1">
    <source>
        <dbReference type="ARBA" id="ARBA00022729"/>
    </source>
</evidence>
<dbReference type="Pfam" id="PF18962">
    <property type="entry name" value="Por_Secre_tail"/>
    <property type="match status" value="1"/>
</dbReference>
<name>A0ABU2YHB3_9FLAO</name>
<dbReference type="InterPro" id="IPR055353">
    <property type="entry name" value="DUF7619"/>
</dbReference>
<feature type="compositionally biased region" description="Low complexity" evidence="2">
    <location>
        <begin position="729"/>
        <end position="739"/>
    </location>
</feature>
<accession>A0ABU2YHB3</accession>
<sequence length="973" mass="108393">MKLKLLFVGIILCIYSQSTAQIANQPPNIQVCEDVDNSWEVTGFATFDLTINEDIITDGNTTSVFVRYFETQEDANNFTNSIVAPWDYESNSTTIYVRVSESGTANFATTSFFIQVLEPPFASDTEHIVCDEDGVSDGITTLNTEEINTWPSDIDAIFYFTEEDAENETNAIPQFFQNLVPNNDIIYYRINEGICYDIASVYLNINTFPDVDPITPYEVCEANSDGIALFYLDSKIPEISQNGDYFITFYETLELAENGSFNDRLPSEYENISNPQTIYARVFNTGGCVSIFPFDLVVNDAITPEINTIPTQSFCPTELGPVDLTTYEAQLVDDASNLTITYYTDVLELISATNPIADPTNFPLTLEPIEVFIRIDDDLSECYSITSIDFNFNAPCEVSCSEAFDVTFCQPANDMFFTFSSVDGSPLTLEIVEGTIYTFGSNSGYIIVKDSDGTELYNGSGTPTATNHISDLAGLVFQSTGSLLTFEFYSDLNRCDQDPEINIPLDINVYCSEDVGLIQLSAFLDENTNGVFDNTESNYTRGTFIYEKNGDGNEVQITSSTGEGTIVSNNASDTYEIAYELFPDNENCFDITTASFSNISVDTGNTISVDFPVTEIISCEDLSLNLINSQEPPRPGFTYKNFIILANEGTSDIASGTIEFVRDPFLQSLIVNTNNPGYSTVNTGTGFTLNFTNLQAGSEALIEVVMTCSPSVDLGTIVENTVSYITDGNDANSDNNSSSLSEEVIGSYDPNDKMESHGPRIIYDDFLNSDEWLYYTIRFQNLGTADAIFIRIEDELNAQLDEDTFQMIRSSHDYTVTRTGTSLEWFFDQIFLPAEQDDEEGSHGYVYFKIKPKSGYAIGDIIPNTASIYFDFNEAVVTNMYESEFVEDPLSINEFSALDFSFYPNPASTILNLEFSTEDHKSIDIIDIQGKRVLSNTTNLRSKKINISQLEKGMYFLQVTANTNRITRKLILE</sequence>
<organism evidence="6 7">
    <name type="scientific">Microcosmobacter mediterraneus</name>
    <dbReference type="NCBI Taxonomy" id="3075607"/>
    <lineage>
        <taxon>Bacteria</taxon>
        <taxon>Pseudomonadati</taxon>
        <taxon>Bacteroidota</taxon>
        <taxon>Flavobacteriia</taxon>
        <taxon>Flavobacteriales</taxon>
        <taxon>Flavobacteriaceae</taxon>
        <taxon>Microcosmobacter</taxon>
    </lineage>
</organism>